<dbReference type="Gene3D" id="1.25.40.10">
    <property type="entry name" value="Tetratricopeptide repeat domain"/>
    <property type="match status" value="1"/>
</dbReference>
<dbReference type="EMBL" id="CP089983">
    <property type="protein sequence ID" value="WXB05717.1"/>
    <property type="molecule type" value="Genomic_DNA"/>
</dbReference>
<sequence length="465" mass="49481">MPGIHKKLEQLADDVTWFACANELRVHVVYVETDTAEPVLRQVLRGSRISPWSSPYLTFVEPFAEDDRGWSQRCRTLDDARAAIAEELSARGRTIAAPAPANAVHVGDFAFRLRDFAAASAQVCAPPVVVFAPPTSEATARWSGELEPLVHSPGLAAIRWVFIVDEEASVGRLVEQLGASALVSDCRADPDDTRGMLEALLANAGAAGSSAPPHALLGMAWPRAAAPPRRASSGEPLPVHSPTPEDHTRLASRGELMRAALALSTRNGPEAVWYLRAASDRLHAAGILQEALHVRLAMAMSIATFDQPDLACRELDSVATEATRVGWPLVAAHAASAKASLLAAERDMNPALEAYAHAIQAARAAGNEGVSLLIDLLRAAGQLFIAEGHEERGIACLREALAVAQASLPSMRAGAAEVAQRLADICQRRGMREAACSFQAQAEHLERESLAPQDPEPVAVVQGNA</sequence>
<evidence type="ECO:0000256" key="1">
    <source>
        <dbReference type="SAM" id="MobiDB-lite"/>
    </source>
</evidence>
<protein>
    <recommendedName>
        <fullName evidence="4">MalT-like TPR region domain-containing protein</fullName>
    </recommendedName>
</protein>
<feature type="region of interest" description="Disordered" evidence="1">
    <location>
        <begin position="446"/>
        <end position="465"/>
    </location>
</feature>
<organism evidence="2 3">
    <name type="scientific">Pendulispora rubella</name>
    <dbReference type="NCBI Taxonomy" id="2741070"/>
    <lineage>
        <taxon>Bacteria</taxon>
        <taxon>Pseudomonadati</taxon>
        <taxon>Myxococcota</taxon>
        <taxon>Myxococcia</taxon>
        <taxon>Myxococcales</taxon>
        <taxon>Sorangiineae</taxon>
        <taxon>Pendulisporaceae</taxon>
        <taxon>Pendulispora</taxon>
    </lineage>
</organism>
<proteinExistence type="predicted"/>
<feature type="region of interest" description="Disordered" evidence="1">
    <location>
        <begin position="226"/>
        <end position="247"/>
    </location>
</feature>
<accession>A0ABZ2L4Q0</accession>
<dbReference type="RefSeq" id="WP_394835363.1">
    <property type="nucleotide sequence ID" value="NZ_CP089929.1"/>
</dbReference>
<evidence type="ECO:0000313" key="2">
    <source>
        <dbReference type="EMBL" id="WXB05717.1"/>
    </source>
</evidence>
<evidence type="ECO:0000313" key="3">
    <source>
        <dbReference type="Proteomes" id="UP001374803"/>
    </source>
</evidence>
<name>A0ABZ2L4Q0_9BACT</name>
<dbReference type="InterPro" id="IPR011990">
    <property type="entry name" value="TPR-like_helical_dom_sf"/>
</dbReference>
<dbReference type="Proteomes" id="UP001374803">
    <property type="component" value="Chromosome"/>
</dbReference>
<evidence type="ECO:0008006" key="4">
    <source>
        <dbReference type="Google" id="ProtNLM"/>
    </source>
</evidence>
<reference evidence="2" key="1">
    <citation type="submission" date="2021-12" db="EMBL/GenBank/DDBJ databases">
        <title>Discovery of the Pendulisporaceae a myxobacterial family with distinct sporulation behavior and unique specialized metabolism.</title>
        <authorList>
            <person name="Garcia R."/>
            <person name="Popoff A."/>
            <person name="Bader C.D."/>
            <person name="Loehr J."/>
            <person name="Walesch S."/>
            <person name="Walt C."/>
            <person name="Boldt J."/>
            <person name="Bunk B."/>
            <person name="Haeckl F.J.F.P.J."/>
            <person name="Gunesch A.P."/>
            <person name="Birkelbach J."/>
            <person name="Nuebel U."/>
            <person name="Pietschmann T."/>
            <person name="Bach T."/>
            <person name="Mueller R."/>
        </authorList>
    </citation>
    <scope>NUCLEOTIDE SEQUENCE</scope>
    <source>
        <strain evidence="2">MSr11367</strain>
    </source>
</reference>
<gene>
    <name evidence="2" type="ORF">LVJ94_00365</name>
</gene>
<keyword evidence="3" id="KW-1185">Reference proteome</keyword>